<dbReference type="GO" id="GO:0005829">
    <property type="term" value="C:cytosol"/>
    <property type="evidence" value="ECO:0007669"/>
    <property type="project" value="TreeGrafter"/>
</dbReference>
<name>A0A8J2IQ21_FUSEQ</name>
<dbReference type="PROSITE" id="PS50077">
    <property type="entry name" value="HEAT_REPEAT"/>
    <property type="match status" value="1"/>
</dbReference>
<dbReference type="InterPro" id="IPR021133">
    <property type="entry name" value="HEAT_type_2"/>
</dbReference>
<dbReference type="AlphaFoldDB" id="A0A8J2IQ21"/>
<evidence type="ECO:0000256" key="2">
    <source>
        <dbReference type="PROSITE-ProRule" id="PRU00103"/>
    </source>
</evidence>
<dbReference type="InterPro" id="IPR018870">
    <property type="entry name" value="Tti2"/>
</dbReference>
<dbReference type="Pfam" id="PF10521">
    <property type="entry name" value="Tti2"/>
    <property type="match status" value="1"/>
</dbReference>
<reference evidence="4" key="1">
    <citation type="submission" date="2021-05" db="EMBL/GenBank/DDBJ databases">
        <authorList>
            <person name="Khan N."/>
        </authorList>
    </citation>
    <scope>NUCLEOTIDE SEQUENCE</scope>
</reference>
<feature type="compositionally biased region" description="Basic and acidic residues" evidence="3">
    <location>
        <begin position="486"/>
        <end position="504"/>
    </location>
</feature>
<feature type="region of interest" description="Disordered" evidence="3">
    <location>
        <begin position="483"/>
        <end position="513"/>
    </location>
</feature>
<evidence type="ECO:0000313" key="4">
    <source>
        <dbReference type="EMBL" id="CAG7562436.1"/>
    </source>
</evidence>
<sequence>MDDISIRLTPGALNDLLSPPNLTRLSELSDKSKHCLGTSAADALSSLAAAGDEVRLHALNYALPSLHKRVAANLHCCSQELHEVTLLTVAYIASHAQTDLGSSQLQELTRSLEAAIAGIAIASIIDSHTIDEDLLVKLTAVTDPRDSWTTPVAASAASRILSEQLPTPRLTEFITVKILQGTLKPLFMKSPSSRITASGRPSQYTIVDDRSRDFQAAQPWRNQAPWVEAMVQWAVSASTAPLIREHWPLFMPVLLALVEDESIEIKARGLKTLAAFVERCPAQVLQSTGIGRVFVDVTFPLLLYLPSVTPEDQSIAVLSPAYDVLIKLAERTGNPASSERRRVFDKILRDGIFAGHHHASQYTRIVQVLMQKTAVVVNCLGIYSIKHLSPLLSMSSSIMTDPFAVAHPPTLRATTQLLGAIITNAWPRVRESEHMDNVIRILSLCWLNLLEELEHGSSQDQREDLQALSQELMSQGEALKALWADDTPKRPPKLDEVLKQEPKLSELFPSASA</sequence>
<gene>
    <name evidence="4" type="ORF">FEQUK3_LOCUS8140</name>
</gene>
<dbReference type="GO" id="GO:0110078">
    <property type="term" value="C:TTT Hsp90 cochaperone complex"/>
    <property type="evidence" value="ECO:0007669"/>
    <property type="project" value="InterPro"/>
</dbReference>
<evidence type="ECO:0000256" key="1">
    <source>
        <dbReference type="ARBA" id="ARBA00034736"/>
    </source>
</evidence>
<organism evidence="4 5">
    <name type="scientific">Fusarium equiseti</name>
    <name type="common">Fusarium scirpi</name>
    <dbReference type="NCBI Taxonomy" id="61235"/>
    <lineage>
        <taxon>Eukaryota</taxon>
        <taxon>Fungi</taxon>
        <taxon>Dikarya</taxon>
        <taxon>Ascomycota</taxon>
        <taxon>Pezizomycotina</taxon>
        <taxon>Sordariomycetes</taxon>
        <taxon>Hypocreomycetidae</taxon>
        <taxon>Hypocreales</taxon>
        <taxon>Nectriaceae</taxon>
        <taxon>Fusarium</taxon>
        <taxon>Fusarium incarnatum-equiseti species complex</taxon>
    </lineage>
</organism>
<dbReference type="GO" id="GO:0005634">
    <property type="term" value="C:nucleus"/>
    <property type="evidence" value="ECO:0007669"/>
    <property type="project" value="TreeGrafter"/>
</dbReference>
<comment type="similarity">
    <text evidence="1">Belongs to the TTI2 family.</text>
</comment>
<comment type="caution">
    <text evidence="4">The sequence shown here is derived from an EMBL/GenBank/DDBJ whole genome shotgun (WGS) entry which is preliminary data.</text>
</comment>
<protein>
    <submittedName>
        <fullName evidence="4">Uncharacterized protein</fullName>
    </submittedName>
</protein>
<dbReference type="PANTHER" id="PTHR32226">
    <property type="entry name" value="TELO2-INTERACTING PROTEIN 2"/>
    <property type="match status" value="1"/>
</dbReference>
<accession>A0A8J2IQ21</accession>
<evidence type="ECO:0000256" key="3">
    <source>
        <dbReference type="SAM" id="MobiDB-lite"/>
    </source>
</evidence>
<dbReference type="EMBL" id="CAJSTJ010000150">
    <property type="protein sequence ID" value="CAG7562436.1"/>
    <property type="molecule type" value="Genomic_DNA"/>
</dbReference>
<feature type="repeat" description="HEAT" evidence="2">
    <location>
        <begin position="250"/>
        <end position="288"/>
    </location>
</feature>
<proteinExistence type="inferred from homology"/>
<dbReference type="PANTHER" id="PTHR32226:SF2">
    <property type="entry name" value="TELO2-INTERACTING PROTEIN 2"/>
    <property type="match status" value="1"/>
</dbReference>
<evidence type="ECO:0000313" key="5">
    <source>
        <dbReference type="Proteomes" id="UP000693738"/>
    </source>
</evidence>
<dbReference type="Proteomes" id="UP000693738">
    <property type="component" value="Unassembled WGS sequence"/>
</dbReference>